<dbReference type="SUPFAM" id="SSF52047">
    <property type="entry name" value="RNI-like"/>
    <property type="match status" value="1"/>
</dbReference>
<dbReference type="Gene3D" id="3.80.10.10">
    <property type="entry name" value="Ribonuclease Inhibitor"/>
    <property type="match status" value="1"/>
</dbReference>
<evidence type="ECO:0000313" key="3">
    <source>
        <dbReference type="EMBL" id="CAF2098036.1"/>
    </source>
</evidence>
<sequence>MPVVTLYDICLRNVLTSSCLNRNNLKQLPISCLRDILPYLSPYELERFDFIYRIRCIQTNDLWRRHFELIWSISRDDKDSYESIFDIPYKRLYFEYLFHDTQILQLGIYTHIPQINLSKSIINLSFIEQIKYNLTRDSIVYCSKRRLSDDNKSLAIIWNHQWNKYIKRFILVPNVWNLTKIDPLLIECFTENVTDIVLSGYPTESDYHGMKFILDILTRGHITNIVLKFPSYCLLNILSPLLIYPRSYSLSYLSTINVDDNKPSNLFTQNFILPHRQRQPCLQVEIHSFEENSTDLRRFESNNDHLIEYEDSNSTDTTHAVISESIRSSHDSSDVLSTSPNTTDRIHSSTLAIENHFSQSTLQQHLPSDNPIQSDIPFIESSHLTLLSDHNRPTIEPYERLLPYLNRSRNWQQSSNRRSILAPIRHISTSEQSVTTIQPFTNLIVEPISSSDSNLFRQQTTTTTTTIIVPTSQTSNSTRKQHAIEDNKEKCLLVHLTPQYQTNSLTNLSIYYVSSFETIEMIAIALLGMNQIHHLTLVNFAIYSSQLETTLITLCNRSQLQSLNLTSISLIHGAIGFLLHLFQTKINHKNININLKHLRLDTIKMFSLLTNGIHLSDVEQAEFIQNSSLEQFIWRERHMQYIHIRLLYKLSRNIMSKLHRLELSSILECTIFDQYTWCQTFLHHISDVRLRNIRIRPIHLRQFFSSLNTPTMLTVFHFERIGLTWNNNQHSIVIQDAFTYLMLHAKHLVELSLAYNNLNNNFIQWLCQMLLSSDKTIEMNNTSWWSIGILNLTFNLITSESIRRLIDTLKEYKIQWKTGYSPIRRIYILGNALEMREIPNLKKQFNALGCDLISYICCLDRFPLIISFSRQSFDLTLFALCGNHPSP</sequence>
<proteinExistence type="predicted"/>
<gene>
    <name evidence="3" type="ORF">WKI299_LOCUS19607</name>
</gene>
<name>A0A816T956_9BILA</name>
<feature type="region of interest" description="Disordered" evidence="1">
    <location>
        <begin position="324"/>
        <end position="344"/>
    </location>
</feature>
<feature type="domain" description="F-box" evidence="2">
    <location>
        <begin position="22"/>
        <end position="66"/>
    </location>
</feature>
<comment type="caution">
    <text evidence="3">The sequence shown here is derived from an EMBL/GenBank/DDBJ whole genome shotgun (WGS) entry which is preliminary data.</text>
</comment>
<protein>
    <recommendedName>
        <fullName evidence="2">F-box domain-containing protein</fullName>
    </recommendedName>
</protein>
<dbReference type="AlphaFoldDB" id="A0A816T956"/>
<accession>A0A816T956</accession>
<dbReference type="EMBL" id="CAJNRF010008114">
    <property type="protein sequence ID" value="CAF2098036.1"/>
    <property type="molecule type" value="Genomic_DNA"/>
</dbReference>
<reference evidence="3" key="1">
    <citation type="submission" date="2021-02" db="EMBL/GenBank/DDBJ databases">
        <authorList>
            <person name="Nowell W R."/>
        </authorList>
    </citation>
    <scope>NUCLEOTIDE SEQUENCE</scope>
</reference>
<dbReference type="Proteomes" id="UP000663856">
    <property type="component" value="Unassembled WGS sequence"/>
</dbReference>
<evidence type="ECO:0000256" key="1">
    <source>
        <dbReference type="SAM" id="MobiDB-lite"/>
    </source>
</evidence>
<organism evidence="3 4">
    <name type="scientific">Rotaria magnacalcarata</name>
    <dbReference type="NCBI Taxonomy" id="392030"/>
    <lineage>
        <taxon>Eukaryota</taxon>
        <taxon>Metazoa</taxon>
        <taxon>Spiralia</taxon>
        <taxon>Gnathifera</taxon>
        <taxon>Rotifera</taxon>
        <taxon>Eurotatoria</taxon>
        <taxon>Bdelloidea</taxon>
        <taxon>Philodinida</taxon>
        <taxon>Philodinidae</taxon>
        <taxon>Rotaria</taxon>
    </lineage>
</organism>
<dbReference type="InterPro" id="IPR001810">
    <property type="entry name" value="F-box_dom"/>
</dbReference>
<evidence type="ECO:0000313" key="4">
    <source>
        <dbReference type="Proteomes" id="UP000663856"/>
    </source>
</evidence>
<dbReference type="InterPro" id="IPR032675">
    <property type="entry name" value="LRR_dom_sf"/>
</dbReference>
<dbReference type="PROSITE" id="PS50181">
    <property type="entry name" value="FBOX"/>
    <property type="match status" value="1"/>
</dbReference>
<evidence type="ECO:0000259" key="2">
    <source>
        <dbReference type="PROSITE" id="PS50181"/>
    </source>
</evidence>